<proteinExistence type="predicted"/>
<gene>
    <name evidence="3" type="ORF">Esi_0024_0072</name>
</gene>
<dbReference type="OrthoDB" id="6123at2759"/>
<dbReference type="SUPFAM" id="SSF68906">
    <property type="entry name" value="SAP domain"/>
    <property type="match status" value="1"/>
</dbReference>
<feature type="region of interest" description="Disordered" evidence="1">
    <location>
        <begin position="320"/>
        <end position="546"/>
    </location>
</feature>
<reference evidence="3 4" key="1">
    <citation type="journal article" date="2010" name="Nature">
        <title>The Ectocarpus genome and the independent evolution of multicellularity in brown algae.</title>
        <authorList>
            <person name="Cock J.M."/>
            <person name="Sterck L."/>
            <person name="Rouze P."/>
            <person name="Scornet D."/>
            <person name="Allen A.E."/>
            <person name="Amoutzias G."/>
            <person name="Anthouard V."/>
            <person name="Artiguenave F."/>
            <person name="Aury J.M."/>
            <person name="Badger J.H."/>
            <person name="Beszteri B."/>
            <person name="Billiau K."/>
            <person name="Bonnet E."/>
            <person name="Bothwell J.H."/>
            <person name="Bowler C."/>
            <person name="Boyen C."/>
            <person name="Brownlee C."/>
            <person name="Carrano C.J."/>
            <person name="Charrier B."/>
            <person name="Cho G.Y."/>
            <person name="Coelho S.M."/>
            <person name="Collen J."/>
            <person name="Corre E."/>
            <person name="Da Silva C."/>
            <person name="Delage L."/>
            <person name="Delaroque N."/>
            <person name="Dittami S.M."/>
            <person name="Doulbeau S."/>
            <person name="Elias M."/>
            <person name="Farnham G."/>
            <person name="Gachon C.M."/>
            <person name="Gschloessl B."/>
            <person name="Heesch S."/>
            <person name="Jabbari K."/>
            <person name="Jubin C."/>
            <person name="Kawai H."/>
            <person name="Kimura K."/>
            <person name="Kloareg B."/>
            <person name="Kupper F.C."/>
            <person name="Lang D."/>
            <person name="Le Bail A."/>
            <person name="Leblanc C."/>
            <person name="Lerouge P."/>
            <person name="Lohr M."/>
            <person name="Lopez P.J."/>
            <person name="Martens C."/>
            <person name="Maumus F."/>
            <person name="Michel G."/>
            <person name="Miranda-Saavedra D."/>
            <person name="Morales J."/>
            <person name="Moreau H."/>
            <person name="Motomura T."/>
            <person name="Nagasato C."/>
            <person name="Napoli C.A."/>
            <person name="Nelson D.R."/>
            <person name="Nyvall-Collen P."/>
            <person name="Peters A.F."/>
            <person name="Pommier C."/>
            <person name="Potin P."/>
            <person name="Poulain J."/>
            <person name="Quesneville H."/>
            <person name="Read B."/>
            <person name="Rensing S.A."/>
            <person name="Ritter A."/>
            <person name="Rousvoal S."/>
            <person name="Samanta M."/>
            <person name="Samson G."/>
            <person name="Schroeder D.C."/>
            <person name="Segurens B."/>
            <person name="Strittmatter M."/>
            <person name="Tonon T."/>
            <person name="Tregear J.W."/>
            <person name="Valentin K."/>
            <person name="von Dassow P."/>
            <person name="Yamagishi T."/>
            <person name="Van de Peer Y."/>
            <person name="Wincker P."/>
        </authorList>
    </citation>
    <scope>NUCLEOTIDE SEQUENCE [LARGE SCALE GENOMIC DNA]</scope>
    <source>
        <strain evidence="4">Ec32 / CCAP1310/4</strain>
    </source>
</reference>
<accession>D8LJ55</accession>
<feature type="compositionally biased region" description="Polar residues" evidence="1">
    <location>
        <begin position="250"/>
        <end position="266"/>
    </location>
</feature>
<protein>
    <recommendedName>
        <fullName evidence="2">SAP domain-containing protein</fullName>
    </recommendedName>
</protein>
<feature type="compositionally biased region" description="Acidic residues" evidence="1">
    <location>
        <begin position="575"/>
        <end position="590"/>
    </location>
</feature>
<feature type="compositionally biased region" description="Low complexity" evidence="1">
    <location>
        <begin position="607"/>
        <end position="628"/>
    </location>
</feature>
<dbReference type="Gene3D" id="1.10.720.30">
    <property type="entry name" value="SAP domain"/>
    <property type="match status" value="1"/>
</dbReference>
<feature type="compositionally biased region" description="Polar residues" evidence="1">
    <location>
        <begin position="1100"/>
        <end position="1120"/>
    </location>
</feature>
<dbReference type="InParanoid" id="D8LJ55"/>
<keyword evidence="4" id="KW-1185">Reference proteome</keyword>
<feature type="region of interest" description="Disordered" evidence="1">
    <location>
        <begin position="75"/>
        <end position="266"/>
    </location>
</feature>
<feature type="compositionally biased region" description="Gly residues" evidence="1">
    <location>
        <begin position="724"/>
        <end position="734"/>
    </location>
</feature>
<feature type="compositionally biased region" description="Basic and acidic residues" evidence="1">
    <location>
        <begin position="951"/>
        <end position="963"/>
    </location>
</feature>
<feature type="region of interest" description="Disordered" evidence="1">
    <location>
        <begin position="1027"/>
        <end position="1059"/>
    </location>
</feature>
<organism evidence="3 4">
    <name type="scientific">Ectocarpus siliculosus</name>
    <name type="common">Brown alga</name>
    <name type="synonym">Conferva siliculosa</name>
    <dbReference type="NCBI Taxonomy" id="2880"/>
    <lineage>
        <taxon>Eukaryota</taxon>
        <taxon>Sar</taxon>
        <taxon>Stramenopiles</taxon>
        <taxon>Ochrophyta</taxon>
        <taxon>PX clade</taxon>
        <taxon>Phaeophyceae</taxon>
        <taxon>Ectocarpales</taxon>
        <taxon>Ectocarpaceae</taxon>
        <taxon>Ectocarpus</taxon>
    </lineage>
</organism>
<dbReference type="EMBL" id="FN648420">
    <property type="protein sequence ID" value="CBN76939.1"/>
    <property type="molecule type" value="Genomic_DNA"/>
</dbReference>
<dbReference type="InterPro" id="IPR003034">
    <property type="entry name" value="SAP_dom"/>
</dbReference>
<dbReference type="EMBL" id="FN649740">
    <property type="protein sequence ID" value="CBN76939.1"/>
    <property type="molecule type" value="Genomic_DNA"/>
</dbReference>
<dbReference type="AlphaFoldDB" id="D8LJ55"/>
<feature type="region of interest" description="Disordered" evidence="1">
    <location>
        <begin position="1092"/>
        <end position="1128"/>
    </location>
</feature>
<feature type="region of interest" description="Disordered" evidence="1">
    <location>
        <begin position="991"/>
        <end position="1014"/>
    </location>
</feature>
<feature type="region of interest" description="Disordered" evidence="1">
    <location>
        <begin position="795"/>
        <end position="818"/>
    </location>
</feature>
<feature type="compositionally biased region" description="Acidic residues" evidence="1">
    <location>
        <begin position="450"/>
        <end position="481"/>
    </location>
</feature>
<feature type="domain" description="SAP" evidence="2">
    <location>
        <begin position="281"/>
        <end position="315"/>
    </location>
</feature>
<feature type="compositionally biased region" description="Low complexity" evidence="1">
    <location>
        <begin position="747"/>
        <end position="761"/>
    </location>
</feature>
<feature type="compositionally biased region" description="Polar residues" evidence="1">
    <location>
        <begin position="120"/>
        <end position="130"/>
    </location>
</feature>
<evidence type="ECO:0000256" key="1">
    <source>
        <dbReference type="SAM" id="MobiDB-lite"/>
    </source>
</evidence>
<feature type="compositionally biased region" description="Basic and acidic residues" evidence="1">
    <location>
        <begin position="651"/>
        <end position="661"/>
    </location>
</feature>
<name>D8LJ55_ECTSI</name>
<feature type="region of interest" description="Disordered" evidence="1">
    <location>
        <begin position="562"/>
        <end position="783"/>
    </location>
</feature>
<dbReference type="SMART" id="SM00513">
    <property type="entry name" value="SAP"/>
    <property type="match status" value="1"/>
</dbReference>
<feature type="compositionally biased region" description="Low complexity" evidence="1">
    <location>
        <begin position="675"/>
        <end position="684"/>
    </location>
</feature>
<dbReference type="PROSITE" id="PS50800">
    <property type="entry name" value="SAP"/>
    <property type="match status" value="1"/>
</dbReference>
<sequence>MPAEAEHTSGDARKRAVAVAEFAEFVHALEEFHSKADHDVLDALRVANNGRVGRVFSEADAHVLEIGGASGAGAPAIPVADSPPPSPLVGAAASPAPPKAEEARLPPRSSRRGKLRVRDSNVSTASQQETAAAAAADRGKRQRTAVGRKESGGPAAVPPSAQDEAGADKENRPAAAVAKGRGRPPLPKRKKLGGGNANPADADGSVPKAEPVRRSGRNSGLPPEPTEGSRARGGSIVRAPNSSGDGGGCTQDNSETGDNGDTSSSRDVAAAEIAELRAIKVSSMKVVDLRAALRKLGASAGGLKAVLQVRLEETIAARISELETSLPTIEGDQEEGEQEEQRDAPAAGAAASSEDASADSRLPSTRSSVAPGVALGPLTRLSMPRLSAESAAVPSPVRASPFFGDDSEQQQQQKQQQEEDASTAVAVAAVGVEGAPEGASGAPESGGGGDGDDGVEDLMDIDSEKLESDDDNGDDIEEMETDTSKTDQLGVPVEEVAAAGSAREEEVPETGASGDMEESEGEGGADLPLSPVPDAASGVPAAAAAADSDAVPVAEEVTEIVQEVAPVDVSGNMVGEEDEEEAEEGEVVLTEEDRKGLADKESWSLSGTAVEGGAKVEGEAAGAGDVSAKGMATEEERPNGEAAIEDEMEVEEPRSEEETPKDIFVPPSLEDKPVGHGSVSSSSGTQSFPCKTPGSAAVSRSSTSLLSSGGSSIANVPRNDSGVGPPGGSGGDVVGGKRARPIAAQETPGSAAGSAVPSSVGRSGGGGGGGGGGKRPKTGKEKVSLQEIMSQMRKTYAKKGGTPGAASKAGNAGARKAAADFMATRKPEVVAAAAPAAPAAVPSTPASKPDARSEEAVAAAAEAPPAPAAAGPTSAEPAAPSAAAAAVGKPSNLITTLHSFTSVLSKKNPAAAGAAPLGKWDRLAAGAGASSNARTVPALRKAEEARLLEERRARERAASRGERVTPGGATGRVGAAKAFTTQAAAAGSKLAGIPDGKAVPSAGTGGAPSQPHLAPLRVTGMLSKLVPGGVAGPAGVGTEATALPPSSRKVSDLSSSDLPEPFRRSEDLFVGGAAAAAAAAAAADCDNASVRSAGSTSSSCFSMGVSSTAGGRPSSTVSSSERVEKKIRDQRAKIALKRQARMEKIKAEEARKKVTLRRGSSSWACQSSLLFRLSAKLSSCGLWVLHSYEL</sequence>
<feature type="region of interest" description="Disordered" evidence="1">
    <location>
        <begin position="951"/>
        <end position="973"/>
    </location>
</feature>
<feature type="compositionally biased region" description="Low complexity" evidence="1">
    <location>
        <begin position="694"/>
        <end position="712"/>
    </location>
</feature>
<evidence type="ECO:0000259" key="2">
    <source>
        <dbReference type="PROSITE" id="PS50800"/>
    </source>
</evidence>
<evidence type="ECO:0000313" key="4">
    <source>
        <dbReference type="Proteomes" id="UP000002630"/>
    </source>
</evidence>
<dbReference type="Pfam" id="PF02037">
    <property type="entry name" value="SAP"/>
    <property type="match status" value="1"/>
</dbReference>
<feature type="compositionally biased region" description="Low complexity" evidence="1">
    <location>
        <begin position="804"/>
        <end position="816"/>
    </location>
</feature>
<feature type="region of interest" description="Disordered" evidence="1">
    <location>
        <begin position="834"/>
        <end position="888"/>
    </location>
</feature>
<feature type="compositionally biased region" description="Acidic residues" evidence="1">
    <location>
        <begin position="331"/>
        <end position="340"/>
    </location>
</feature>
<dbReference type="Proteomes" id="UP000002630">
    <property type="component" value="Linkage Group LG15"/>
</dbReference>
<evidence type="ECO:0000313" key="3">
    <source>
        <dbReference type="EMBL" id="CBN76939.1"/>
    </source>
</evidence>
<feature type="compositionally biased region" description="Low complexity" evidence="1">
    <location>
        <begin position="422"/>
        <end position="443"/>
    </location>
</feature>
<feature type="compositionally biased region" description="Basic residues" evidence="1">
    <location>
        <begin position="180"/>
        <end position="192"/>
    </location>
</feature>
<feature type="compositionally biased region" description="Low complexity" evidence="1">
    <location>
        <begin position="532"/>
        <end position="546"/>
    </location>
</feature>
<feature type="compositionally biased region" description="Basic and acidic residues" evidence="1">
    <location>
        <begin position="591"/>
        <end position="602"/>
    </location>
</feature>
<feature type="compositionally biased region" description="Low complexity" evidence="1">
    <location>
        <begin position="344"/>
        <end position="355"/>
    </location>
</feature>
<feature type="compositionally biased region" description="Low complexity" evidence="1">
    <location>
        <begin position="856"/>
        <end position="886"/>
    </location>
</feature>
<dbReference type="InterPro" id="IPR036361">
    <property type="entry name" value="SAP_dom_sf"/>
</dbReference>
<feature type="compositionally biased region" description="Gly residues" evidence="1">
    <location>
        <begin position="762"/>
        <end position="773"/>
    </location>
</feature>